<protein>
    <submittedName>
        <fullName evidence="1">Uncharacterized protein</fullName>
    </submittedName>
</protein>
<proteinExistence type="predicted"/>
<keyword evidence="2" id="KW-1185">Reference proteome</keyword>
<accession>A0AAP0QMS9</accession>
<comment type="caution">
    <text evidence="1">The sequence shown here is derived from an EMBL/GenBank/DDBJ whole genome shotgun (WGS) entry which is preliminary data.</text>
</comment>
<evidence type="ECO:0000313" key="1">
    <source>
        <dbReference type="EMBL" id="KAK9194401.1"/>
    </source>
</evidence>
<gene>
    <name evidence="1" type="ORF">WN944_005108</name>
</gene>
<reference evidence="1 2" key="1">
    <citation type="submission" date="2024-05" db="EMBL/GenBank/DDBJ databases">
        <title>Haplotype-resolved chromosome-level genome assembly of Huyou (Citrus changshanensis).</title>
        <authorList>
            <person name="Miao C."/>
            <person name="Chen W."/>
            <person name="Wu Y."/>
            <person name="Wang L."/>
            <person name="Zhao S."/>
            <person name="Grierson D."/>
            <person name="Xu C."/>
            <person name="Chen K."/>
        </authorList>
    </citation>
    <scope>NUCLEOTIDE SEQUENCE [LARGE SCALE GENOMIC DNA]</scope>
    <source>
        <strain evidence="1">01-14</strain>
        <tissue evidence="1">Leaf</tissue>
    </source>
</reference>
<organism evidence="1 2">
    <name type="scientific">Citrus x changshan-huyou</name>
    <dbReference type="NCBI Taxonomy" id="2935761"/>
    <lineage>
        <taxon>Eukaryota</taxon>
        <taxon>Viridiplantae</taxon>
        <taxon>Streptophyta</taxon>
        <taxon>Embryophyta</taxon>
        <taxon>Tracheophyta</taxon>
        <taxon>Spermatophyta</taxon>
        <taxon>Magnoliopsida</taxon>
        <taxon>eudicotyledons</taxon>
        <taxon>Gunneridae</taxon>
        <taxon>Pentapetalae</taxon>
        <taxon>rosids</taxon>
        <taxon>malvids</taxon>
        <taxon>Sapindales</taxon>
        <taxon>Rutaceae</taxon>
        <taxon>Aurantioideae</taxon>
        <taxon>Citrus</taxon>
    </lineage>
</organism>
<name>A0AAP0QMS9_9ROSI</name>
<sequence length="111" mass="12509">MRALDAKVIRQEFMIIIGEDDLNLIACHQPGQQQQQEPRTGFELDKPIATDTPNFHGSYFVLCTVIFSALAHRLLQVGHTLALPSQSDLVGRGSKCWKTNVNNLKSFPVWF</sequence>
<dbReference type="EMBL" id="JBCGBO010000006">
    <property type="protein sequence ID" value="KAK9194401.1"/>
    <property type="molecule type" value="Genomic_DNA"/>
</dbReference>
<evidence type="ECO:0000313" key="2">
    <source>
        <dbReference type="Proteomes" id="UP001428341"/>
    </source>
</evidence>
<dbReference type="AlphaFoldDB" id="A0AAP0QMS9"/>
<dbReference type="Proteomes" id="UP001428341">
    <property type="component" value="Unassembled WGS sequence"/>
</dbReference>